<dbReference type="InterPro" id="IPR036410">
    <property type="entry name" value="HSP_DnaJ_Cys-rich_dom_sf"/>
</dbReference>
<keyword evidence="2" id="KW-1185">Reference proteome</keyword>
<dbReference type="EMBL" id="SMKU01000216">
    <property type="protein sequence ID" value="TDD76168.1"/>
    <property type="molecule type" value="Genomic_DNA"/>
</dbReference>
<proteinExistence type="predicted"/>
<dbReference type="SUPFAM" id="SSF57938">
    <property type="entry name" value="DnaJ/Hsp40 cysteine-rich domain"/>
    <property type="match status" value="1"/>
</dbReference>
<sequence>MTDPDPHEGPACPACRGKGEIIMTGRRGGAWIGVQCEDCRGTGLADPPPPRYDARGYKIPEDGEEYDEAVHGPVPTSPLTSTSVCRVCYGAGVVLAQDGGQSPCPACSASKNG</sequence>
<evidence type="ECO:0000313" key="1">
    <source>
        <dbReference type="EMBL" id="TDD76168.1"/>
    </source>
</evidence>
<gene>
    <name evidence="1" type="ORF">E1298_31105</name>
</gene>
<dbReference type="AlphaFoldDB" id="A0A4R5ASI6"/>
<evidence type="ECO:0000313" key="2">
    <source>
        <dbReference type="Proteomes" id="UP000294513"/>
    </source>
</evidence>
<accession>A0A4R5ASI6</accession>
<dbReference type="OrthoDB" id="3479918at2"/>
<name>A0A4R5ASI6_9ACTN</name>
<protein>
    <submittedName>
        <fullName evidence="1">Uncharacterized protein</fullName>
    </submittedName>
</protein>
<comment type="caution">
    <text evidence="1">The sequence shown here is derived from an EMBL/GenBank/DDBJ whole genome shotgun (WGS) entry which is preliminary data.</text>
</comment>
<dbReference type="Proteomes" id="UP000294513">
    <property type="component" value="Unassembled WGS sequence"/>
</dbReference>
<reference evidence="1 2" key="1">
    <citation type="submission" date="2019-03" db="EMBL/GenBank/DDBJ databases">
        <title>Draft genome sequences of novel Actinobacteria.</title>
        <authorList>
            <person name="Sahin N."/>
            <person name="Ay H."/>
            <person name="Saygin H."/>
        </authorList>
    </citation>
    <scope>NUCLEOTIDE SEQUENCE [LARGE SCALE GENOMIC DNA]</scope>
    <source>
        <strain evidence="1 2">H3C3</strain>
    </source>
</reference>
<organism evidence="1 2">
    <name type="scientific">Actinomadura rubrisoli</name>
    <dbReference type="NCBI Taxonomy" id="2530368"/>
    <lineage>
        <taxon>Bacteria</taxon>
        <taxon>Bacillati</taxon>
        <taxon>Actinomycetota</taxon>
        <taxon>Actinomycetes</taxon>
        <taxon>Streptosporangiales</taxon>
        <taxon>Thermomonosporaceae</taxon>
        <taxon>Actinomadura</taxon>
    </lineage>
</organism>
<dbReference type="RefSeq" id="WP_131899585.1">
    <property type="nucleotide sequence ID" value="NZ_SMKU01000216.1"/>
</dbReference>